<geneLocation type="plasmid" evidence="1">
    <name>pFR260</name>
</geneLocation>
<organism evidence="1">
    <name type="scientific">Bacillus thuringiensis</name>
    <dbReference type="NCBI Taxonomy" id="1428"/>
    <lineage>
        <taxon>Bacteria</taxon>
        <taxon>Bacillati</taxon>
        <taxon>Bacillota</taxon>
        <taxon>Bacilli</taxon>
        <taxon>Bacillales</taxon>
        <taxon>Bacillaceae</taxon>
        <taxon>Bacillus</taxon>
        <taxon>Bacillus cereus group</taxon>
    </lineage>
</organism>
<evidence type="ECO:0000313" key="1">
    <source>
        <dbReference type="EMBL" id="AOB42232.1"/>
    </source>
</evidence>
<reference evidence="1" key="1">
    <citation type="submission" date="2016-05" db="EMBL/GenBank/DDBJ databases">
        <title>Complete sequence and organization of pFR260, the Bacillus thuringiensis INTA Fr7-4 plasmid harbouring the insecticidal genes.</title>
        <authorList>
            <person name="Navas L.E."/>
            <person name="Amadio A.F."/>
            <person name="Ortiz E.M."/>
            <person name="Sauka D.H."/>
            <person name="Benintende G.B."/>
            <person name="Zandomeni R.O."/>
            <person name="Berretta M.F."/>
        </authorList>
    </citation>
    <scope>NUCLEOTIDE SEQUENCE</scope>
    <source>
        <strain evidence="1">INTA Fr7-4</strain>
        <plasmid evidence="1">pFR260</plasmid>
    </source>
</reference>
<dbReference type="RefSeq" id="WP_001161879.1">
    <property type="nucleotide sequence ID" value="NZ_CP044979.1"/>
</dbReference>
<accession>A0A1B2RC54</accession>
<dbReference type="EMBL" id="KX258624">
    <property type="protein sequence ID" value="AOB42232.1"/>
    <property type="molecule type" value="Genomic_DNA"/>
</dbReference>
<gene>
    <name evidence="1" type="ORF">pFR260_135c</name>
</gene>
<protein>
    <submittedName>
        <fullName evidence="1">Uncharacterized protein</fullName>
    </submittedName>
</protein>
<dbReference type="PATRIC" id="fig|1428.310.peg.634"/>
<sequence length="137" mass="15201">MQGNQIRKNAAGAIIHNNINSYSFLNIPMIINEKDGVIYEVLSAGFQANDAVPMITTDGFAATRINAPIVTVKNNDSSIQVYRLPLELEHWVLSCMHAASEDKNPFPCKVAFGIIDTKFFAEFKGKGQFIQETSHQL</sequence>
<proteinExistence type="predicted"/>
<dbReference type="AlphaFoldDB" id="A0A1B2RC54"/>
<keyword evidence="1" id="KW-0614">Plasmid</keyword>
<name>A0A1B2RC54_BACTU</name>